<feature type="region of interest" description="Disordered" evidence="2">
    <location>
        <begin position="133"/>
        <end position="158"/>
    </location>
</feature>
<feature type="region of interest" description="Disordered" evidence="2">
    <location>
        <begin position="62"/>
        <end position="81"/>
    </location>
</feature>
<keyword evidence="4" id="KW-1185">Reference proteome</keyword>
<evidence type="ECO:0000256" key="2">
    <source>
        <dbReference type="SAM" id="MobiDB-lite"/>
    </source>
</evidence>
<dbReference type="RefSeq" id="WP_033891168.1">
    <property type="nucleotide sequence ID" value="NZ_CP071732.1"/>
</dbReference>
<reference evidence="3 4" key="1">
    <citation type="submission" date="2021-03" db="EMBL/GenBank/DDBJ databases">
        <title>Genome sequencing of Bifidobacterium saguini DSMZ 23967.</title>
        <authorList>
            <person name="Kim J."/>
        </authorList>
    </citation>
    <scope>NUCLEOTIDE SEQUENCE [LARGE SCALE GENOMIC DNA]</scope>
    <source>
        <strain evidence="3 4">DSMZ 23967</strain>
    </source>
</reference>
<evidence type="ECO:0000256" key="1">
    <source>
        <dbReference type="SAM" id="Coils"/>
    </source>
</evidence>
<keyword evidence="1" id="KW-0175">Coiled coil</keyword>
<protein>
    <recommendedName>
        <fullName evidence="5">DNA-binding protein</fullName>
    </recommendedName>
</protein>
<dbReference type="EMBL" id="CP071732">
    <property type="protein sequence ID" value="QTB90753.1"/>
    <property type="molecule type" value="Genomic_DNA"/>
</dbReference>
<evidence type="ECO:0000313" key="4">
    <source>
        <dbReference type="Proteomes" id="UP000663729"/>
    </source>
</evidence>
<gene>
    <name evidence="3" type="ORF">BSD967_10770</name>
</gene>
<accession>A0ABX7SCX9</accession>
<name>A0ABX7SCX9_9BIFI</name>
<evidence type="ECO:0000313" key="3">
    <source>
        <dbReference type="EMBL" id="QTB90753.1"/>
    </source>
</evidence>
<organism evidence="3 4">
    <name type="scientific">Bifidobacterium saguini</name>
    <dbReference type="NCBI Taxonomy" id="762210"/>
    <lineage>
        <taxon>Bacteria</taxon>
        <taxon>Bacillati</taxon>
        <taxon>Actinomycetota</taxon>
        <taxon>Actinomycetes</taxon>
        <taxon>Bifidobacteriales</taxon>
        <taxon>Bifidobacteriaceae</taxon>
        <taxon>Bifidobacterium</taxon>
    </lineage>
</organism>
<sequence length="221" mass="24667">MSERNMKEYTLAAASALTGISSPALAKRIHRGRLKARKADGGQASRWLLDETTVKNLMQEERPWLGRDDASSAKPAPSEKDMKEIGCLRSRLDAIREQIELMEENLENIRLNEKLLVDLIAAKVQLAEINAARTSGRKSTVVQSGGPHGSRPVTRLGGDLEPRRFVSVSEASRWLREEDHKPQAVPSNISQAARKGLNAYGYQWTYEPEEEVSEQSQEDSD</sequence>
<dbReference type="Proteomes" id="UP000663729">
    <property type="component" value="Chromosome"/>
</dbReference>
<proteinExistence type="predicted"/>
<feature type="coiled-coil region" evidence="1">
    <location>
        <begin position="85"/>
        <end position="112"/>
    </location>
</feature>
<evidence type="ECO:0008006" key="5">
    <source>
        <dbReference type="Google" id="ProtNLM"/>
    </source>
</evidence>